<feature type="compositionally biased region" description="Basic and acidic residues" evidence="1">
    <location>
        <begin position="144"/>
        <end position="172"/>
    </location>
</feature>
<accession>A0A8G1RQN6</accession>
<dbReference type="EMBL" id="KZ824651">
    <property type="protein sequence ID" value="RAK76150.1"/>
    <property type="molecule type" value="Genomic_DNA"/>
</dbReference>
<dbReference type="RefSeq" id="XP_040800160.1">
    <property type="nucleotide sequence ID" value="XM_040939221.1"/>
</dbReference>
<dbReference type="AlphaFoldDB" id="A0A8G1RQN6"/>
<dbReference type="GeneID" id="63856554"/>
<dbReference type="Proteomes" id="UP000249789">
    <property type="component" value="Unassembled WGS sequence"/>
</dbReference>
<evidence type="ECO:0000313" key="2">
    <source>
        <dbReference type="EMBL" id="RAK76150.1"/>
    </source>
</evidence>
<reference evidence="2 3" key="1">
    <citation type="submission" date="2018-02" db="EMBL/GenBank/DDBJ databases">
        <title>The genomes of Aspergillus section Nigri reveals drivers in fungal speciation.</title>
        <authorList>
            <consortium name="DOE Joint Genome Institute"/>
            <person name="Vesth T.C."/>
            <person name="Nybo J."/>
            <person name="Theobald S."/>
            <person name="Brandl J."/>
            <person name="Frisvad J.C."/>
            <person name="Nielsen K.F."/>
            <person name="Lyhne E.K."/>
            <person name="Kogle M.E."/>
            <person name="Kuo A."/>
            <person name="Riley R."/>
            <person name="Clum A."/>
            <person name="Nolan M."/>
            <person name="Lipzen A."/>
            <person name="Salamov A."/>
            <person name="Henrissat B."/>
            <person name="Wiebenga A."/>
            <person name="De vries R.P."/>
            <person name="Grigoriev I.V."/>
            <person name="Mortensen U.H."/>
            <person name="Andersen M.R."/>
            <person name="Baker S.E."/>
        </authorList>
    </citation>
    <scope>NUCLEOTIDE SEQUENCE [LARGE SCALE GENOMIC DNA]</scope>
    <source>
        <strain evidence="2 3">CBS 313.89</strain>
    </source>
</reference>
<keyword evidence="3" id="KW-1185">Reference proteome</keyword>
<gene>
    <name evidence="2" type="ORF">BO72DRAFT_150237</name>
</gene>
<protein>
    <submittedName>
        <fullName evidence="2">Uncharacterized protein</fullName>
    </submittedName>
</protein>
<evidence type="ECO:0000313" key="3">
    <source>
        <dbReference type="Proteomes" id="UP000249789"/>
    </source>
</evidence>
<feature type="region of interest" description="Disordered" evidence="1">
    <location>
        <begin position="130"/>
        <end position="172"/>
    </location>
</feature>
<name>A0A8G1RQN6_9EURO</name>
<organism evidence="2 3">
    <name type="scientific">Aspergillus fijiensis CBS 313.89</name>
    <dbReference type="NCBI Taxonomy" id="1448319"/>
    <lineage>
        <taxon>Eukaryota</taxon>
        <taxon>Fungi</taxon>
        <taxon>Dikarya</taxon>
        <taxon>Ascomycota</taxon>
        <taxon>Pezizomycotina</taxon>
        <taxon>Eurotiomycetes</taxon>
        <taxon>Eurotiomycetidae</taxon>
        <taxon>Eurotiales</taxon>
        <taxon>Aspergillaceae</taxon>
        <taxon>Aspergillus</taxon>
    </lineage>
</organism>
<sequence length="172" mass="19302">MREADDKVVGASCPRRRRGASSSQQQPPAPPEQQQKEEGYNRQGGDPVVHLLLLLLLLSHTLVLSRSQCLPPSALALPFASIPVQDEGAKDHRGKSSRFATQQKAVTRKHNRRKSHTYLVRSIHVGCTPDLDGKPPSQWSGFKQTKEPSRDYQARKIEDEKREVELMEMGSK</sequence>
<feature type="region of interest" description="Disordered" evidence="1">
    <location>
        <begin position="1"/>
        <end position="43"/>
    </location>
</feature>
<dbReference type="VEuPathDB" id="FungiDB:BO72DRAFT_150237"/>
<proteinExistence type="predicted"/>
<evidence type="ECO:0000256" key="1">
    <source>
        <dbReference type="SAM" id="MobiDB-lite"/>
    </source>
</evidence>